<name>A0A381X751_9ZZZZ</name>
<proteinExistence type="predicted"/>
<evidence type="ECO:0000313" key="3">
    <source>
        <dbReference type="EMBL" id="SVA60589.1"/>
    </source>
</evidence>
<dbReference type="PANTHER" id="PTHR38478:SF1">
    <property type="entry name" value="ZINC DEPENDENT METALLOPROTEASE DOMAIN LIPOPROTEIN"/>
    <property type="match status" value="1"/>
</dbReference>
<accession>A0A381X751</accession>
<feature type="domain" description="DUF5117" evidence="2">
    <location>
        <begin position="122"/>
        <end position="296"/>
    </location>
</feature>
<dbReference type="GO" id="GO:0008237">
    <property type="term" value="F:metallopeptidase activity"/>
    <property type="evidence" value="ECO:0007669"/>
    <property type="project" value="InterPro"/>
</dbReference>
<sequence>MFKTIVITATALSLIFGQDPTAGQTTGATTGQNKPAEPPKMKPMEEALKNKKEIPGLFTLYQDTTNGKLFMLVKKEQIGKEYVHFIHGLNGQLNAGVFKGSYRGSTVITLKQYFNRIEFEVQNNSFYFDPENPLHRSSDSNISTAILAASYIVSKKDGDMLIGVDNVFLTEALHQITRGLVPGSPNKNPFKIGRLAKERTKYADIKNYPENTDLVVQYVYTNPMPTNWGSDSGLTDPRSVNVSIQHSFIQMPENNYQPRYEDPRVGYFVTQVTDMTSPDDPTPYRDLIHRWHLEKKNPGQARSEVQEPIVWWIENTTPHEFRDAIKEGVLAWNKAFEKAGLINAVAVQVQPDDADWDAGDIRYNVLRWTSSPNPPFGGYGPSFVNPRTGQILGSDIMLEYVYFTNRVKYEQIYETFNSDNAIDPNTICQDGFFLQQGNLFGIMTINSIDDYSQLEQHRIIYESLVKLTLHEVGHTLGLSHNFYASNLHTFNNIHDRHITEPVGLTSSVMDYTTANVGTDPLHHGQFYSTTPGPYDIWAIEFGYTPSMDNPEDEKERVSTLLKKSTKNEYGYGNDADDMRSPGKGIDPRIMVSDMSDDPVAYAQQRMDIIRSLYPGLKKKFEKKGQSYHGFTDAFSILNREYGNSARVISRYIGGVYMDRSMVGQEGREKPFISVPKDRQKWAMTLLGNYVFSPDAYEIPEDIFTHLQWERRGWSGTRDPKILDMFLNTQNDILNHLLHINVLKRISDTELYGNNYSLNEMMEDLTTTCFSADAGSNVNSMRRNLQAEYTKRVIQIVLNKGKVKYDHISVSAAFENLHKIKKHVSKVSGVDDATKSHRKYLSYSIDKALDT</sequence>
<evidence type="ECO:0000259" key="2">
    <source>
        <dbReference type="Pfam" id="PF17148"/>
    </source>
</evidence>
<dbReference type="CDD" id="cd04276">
    <property type="entry name" value="ZnMc_MMP_like_2"/>
    <property type="match status" value="1"/>
</dbReference>
<gene>
    <name evidence="3" type="ORF">METZ01_LOCUS113443</name>
</gene>
<reference evidence="3" key="1">
    <citation type="submission" date="2018-05" db="EMBL/GenBank/DDBJ databases">
        <authorList>
            <person name="Lanie J.A."/>
            <person name="Ng W.-L."/>
            <person name="Kazmierczak K.M."/>
            <person name="Andrzejewski T.M."/>
            <person name="Davidsen T.M."/>
            <person name="Wayne K.J."/>
            <person name="Tettelin H."/>
            <person name="Glass J.I."/>
            <person name="Rusch D."/>
            <person name="Podicherti R."/>
            <person name="Tsui H.-C.T."/>
            <person name="Winkler M.E."/>
        </authorList>
    </citation>
    <scope>NUCLEOTIDE SEQUENCE</scope>
</reference>
<dbReference type="InterPro" id="IPR034032">
    <property type="entry name" value="Zn_MMP-like_bac"/>
</dbReference>
<dbReference type="Pfam" id="PF17148">
    <property type="entry name" value="DUF5117"/>
    <property type="match status" value="1"/>
</dbReference>
<evidence type="ECO:0008006" key="4">
    <source>
        <dbReference type="Google" id="ProtNLM"/>
    </source>
</evidence>
<organism evidence="3">
    <name type="scientific">marine metagenome</name>
    <dbReference type="NCBI Taxonomy" id="408172"/>
    <lineage>
        <taxon>unclassified sequences</taxon>
        <taxon>metagenomes</taxon>
        <taxon>ecological metagenomes</taxon>
    </lineage>
</organism>
<dbReference type="Gene3D" id="3.40.390.10">
    <property type="entry name" value="Collagenase (Catalytic Domain)"/>
    <property type="match status" value="1"/>
</dbReference>
<feature type="domain" description="EcxA zinc-binding" evidence="1">
    <location>
        <begin position="457"/>
        <end position="772"/>
    </location>
</feature>
<dbReference type="InterPro" id="IPR032534">
    <property type="entry name" value="EcxA_zinc-bd"/>
</dbReference>
<dbReference type="AlphaFoldDB" id="A0A381X751"/>
<protein>
    <recommendedName>
        <fullName evidence="4">EcxA zinc-binding domain-containing protein</fullName>
    </recommendedName>
</protein>
<dbReference type="EMBL" id="UINC01014151">
    <property type="protein sequence ID" value="SVA60589.1"/>
    <property type="molecule type" value="Genomic_DNA"/>
</dbReference>
<dbReference type="Pfam" id="PF16313">
    <property type="entry name" value="DUF4953"/>
    <property type="match status" value="1"/>
</dbReference>
<dbReference type="InterPro" id="IPR033413">
    <property type="entry name" value="DUF5117"/>
</dbReference>
<dbReference type="SUPFAM" id="SSF55486">
    <property type="entry name" value="Metalloproteases ('zincins'), catalytic domain"/>
    <property type="match status" value="1"/>
</dbReference>
<dbReference type="InterPro" id="IPR024079">
    <property type="entry name" value="MetalloPept_cat_dom_sf"/>
</dbReference>
<dbReference type="PANTHER" id="PTHR38478">
    <property type="entry name" value="PEPTIDASE M1A AND M12B"/>
    <property type="match status" value="1"/>
</dbReference>
<evidence type="ECO:0000259" key="1">
    <source>
        <dbReference type="Pfam" id="PF16313"/>
    </source>
</evidence>